<evidence type="ECO:0000256" key="1">
    <source>
        <dbReference type="ARBA" id="ARBA00004123"/>
    </source>
</evidence>
<dbReference type="InterPro" id="IPR036236">
    <property type="entry name" value="Znf_C2H2_sf"/>
</dbReference>
<evidence type="ECO:0000256" key="3">
    <source>
        <dbReference type="ARBA" id="ARBA00022771"/>
    </source>
</evidence>
<evidence type="ECO:0000256" key="6">
    <source>
        <dbReference type="PROSITE-ProRule" id="PRU00042"/>
    </source>
</evidence>
<keyword evidence="10" id="KW-1185">Reference proteome</keyword>
<sequence>MGKKKKNKEQEICFCYYCDRIFDDEAALIVHQKNKHFKCPECNRKMNTAQGLATHAFQVHKLTISSVPAAKAGRDSMSVEIFGMAGVPDDVRPAKLQGAPPPGAAPPAGAPASNAPAPGAAAAGAAAAAAGDGSVVVWTDEDYSIEERRAQLPRYAVAVPVDDLNGAS</sequence>
<evidence type="ECO:0000259" key="8">
    <source>
        <dbReference type="PROSITE" id="PS50157"/>
    </source>
</evidence>
<dbReference type="Proteomes" id="UP000075714">
    <property type="component" value="Unassembled WGS sequence"/>
</dbReference>
<gene>
    <name evidence="9" type="ORF">GPECTOR_39g482</name>
</gene>
<dbReference type="SMART" id="SM00355">
    <property type="entry name" value="ZnF_C2H2"/>
    <property type="match status" value="2"/>
</dbReference>
<dbReference type="PROSITE" id="PS50157">
    <property type="entry name" value="ZINC_FINGER_C2H2_2"/>
    <property type="match status" value="1"/>
</dbReference>
<evidence type="ECO:0000256" key="2">
    <source>
        <dbReference type="ARBA" id="ARBA00022723"/>
    </source>
</evidence>
<dbReference type="OrthoDB" id="1306014at2759"/>
<dbReference type="CDD" id="cd20908">
    <property type="entry name" value="SUF4-like"/>
    <property type="match status" value="1"/>
</dbReference>
<accession>A0A150GB00</accession>
<organism evidence="9 10">
    <name type="scientific">Gonium pectorale</name>
    <name type="common">Green alga</name>
    <dbReference type="NCBI Taxonomy" id="33097"/>
    <lineage>
        <taxon>Eukaryota</taxon>
        <taxon>Viridiplantae</taxon>
        <taxon>Chlorophyta</taxon>
        <taxon>core chlorophytes</taxon>
        <taxon>Chlorophyceae</taxon>
        <taxon>CS clade</taxon>
        <taxon>Chlamydomonadales</taxon>
        <taxon>Volvocaceae</taxon>
        <taxon>Gonium</taxon>
    </lineage>
</organism>
<keyword evidence="4" id="KW-0862">Zinc</keyword>
<evidence type="ECO:0000313" key="10">
    <source>
        <dbReference type="Proteomes" id="UP000075714"/>
    </source>
</evidence>
<protein>
    <recommendedName>
        <fullName evidence="8">C2H2-type domain-containing protein</fullName>
    </recommendedName>
</protein>
<dbReference type="InterPro" id="IPR013087">
    <property type="entry name" value="Znf_C2H2_type"/>
</dbReference>
<feature type="compositionally biased region" description="Pro residues" evidence="7">
    <location>
        <begin position="99"/>
        <end position="109"/>
    </location>
</feature>
<evidence type="ECO:0000256" key="5">
    <source>
        <dbReference type="ARBA" id="ARBA00023242"/>
    </source>
</evidence>
<proteinExistence type="predicted"/>
<evidence type="ECO:0000256" key="4">
    <source>
        <dbReference type="ARBA" id="ARBA00022833"/>
    </source>
</evidence>
<dbReference type="PROSITE" id="PS00028">
    <property type="entry name" value="ZINC_FINGER_C2H2_1"/>
    <property type="match status" value="1"/>
</dbReference>
<dbReference type="Pfam" id="PF00096">
    <property type="entry name" value="zf-C2H2"/>
    <property type="match status" value="1"/>
</dbReference>
<dbReference type="PANTHER" id="PTHR23215:SF0">
    <property type="entry name" value="BUB3-INTERACTING AND GLEBS MOTIF-CONTAINING PROTEIN ZNF207"/>
    <property type="match status" value="1"/>
</dbReference>
<dbReference type="SUPFAM" id="SSF57667">
    <property type="entry name" value="beta-beta-alpha zinc fingers"/>
    <property type="match status" value="1"/>
</dbReference>
<dbReference type="GO" id="GO:0005634">
    <property type="term" value="C:nucleus"/>
    <property type="evidence" value="ECO:0007669"/>
    <property type="project" value="UniProtKB-SubCell"/>
</dbReference>
<keyword evidence="2" id="KW-0479">Metal-binding</keyword>
<dbReference type="EMBL" id="LSYV01000040">
    <property type="protein sequence ID" value="KXZ46988.1"/>
    <property type="molecule type" value="Genomic_DNA"/>
</dbReference>
<feature type="domain" description="C2H2-type" evidence="8">
    <location>
        <begin position="37"/>
        <end position="60"/>
    </location>
</feature>
<dbReference type="GO" id="GO:0008270">
    <property type="term" value="F:zinc ion binding"/>
    <property type="evidence" value="ECO:0007669"/>
    <property type="project" value="UniProtKB-KW"/>
</dbReference>
<dbReference type="AlphaFoldDB" id="A0A150GB00"/>
<feature type="region of interest" description="Disordered" evidence="7">
    <location>
        <begin position="92"/>
        <end position="119"/>
    </location>
</feature>
<dbReference type="Gene3D" id="3.30.160.60">
    <property type="entry name" value="Classic Zinc Finger"/>
    <property type="match status" value="1"/>
</dbReference>
<feature type="compositionally biased region" description="Low complexity" evidence="7">
    <location>
        <begin position="110"/>
        <end position="119"/>
    </location>
</feature>
<name>A0A150GB00_GONPE</name>
<comment type="caution">
    <text evidence="9">The sequence shown here is derived from an EMBL/GenBank/DDBJ whole genome shotgun (WGS) entry which is preliminary data.</text>
</comment>
<keyword evidence="5" id="KW-0539">Nucleus</keyword>
<comment type="subcellular location">
    <subcellularLocation>
        <location evidence="1">Nucleus</location>
    </subcellularLocation>
</comment>
<keyword evidence="3 6" id="KW-0863">Zinc-finger</keyword>
<evidence type="ECO:0000313" key="9">
    <source>
        <dbReference type="EMBL" id="KXZ46988.1"/>
    </source>
</evidence>
<evidence type="ECO:0000256" key="7">
    <source>
        <dbReference type="SAM" id="MobiDB-lite"/>
    </source>
</evidence>
<reference evidence="10" key="1">
    <citation type="journal article" date="2016" name="Nat. Commun.">
        <title>The Gonium pectorale genome demonstrates co-option of cell cycle regulation during the evolution of multicellularity.</title>
        <authorList>
            <person name="Hanschen E.R."/>
            <person name="Marriage T.N."/>
            <person name="Ferris P.J."/>
            <person name="Hamaji T."/>
            <person name="Toyoda A."/>
            <person name="Fujiyama A."/>
            <person name="Neme R."/>
            <person name="Noguchi H."/>
            <person name="Minakuchi Y."/>
            <person name="Suzuki M."/>
            <person name="Kawai-Toyooka H."/>
            <person name="Smith D.R."/>
            <person name="Sparks H."/>
            <person name="Anderson J."/>
            <person name="Bakaric R."/>
            <person name="Luria V."/>
            <person name="Karger A."/>
            <person name="Kirschner M.W."/>
            <person name="Durand P.M."/>
            <person name="Michod R.E."/>
            <person name="Nozaki H."/>
            <person name="Olson B.J."/>
        </authorList>
    </citation>
    <scope>NUCLEOTIDE SEQUENCE [LARGE SCALE GENOMIC DNA]</scope>
    <source>
        <strain evidence="10">NIES-2863</strain>
    </source>
</reference>
<dbReference type="PANTHER" id="PTHR23215">
    <property type="entry name" value="ZINC FINGER PROTEIN 207"/>
    <property type="match status" value="1"/>
</dbReference>
<dbReference type="STRING" id="33097.A0A150GB00"/>